<comment type="caution">
    <text evidence="1">The sequence shown here is derived from an EMBL/GenBank/DDBJ whole genome shotgun (WGS) entry which is preliminary data.</text>
</comment>
<keyword evidence="2" id="KW-1185">Reference proteome</keyword>
<organism evidence="1 2">
    <name type="scientific">Chengkuizengella marina</name>
    <dbReference type="NCBI Taxonomy" id="2507566"/>
    <lineage>
        <taxon>Bacteria</taxon>
        <taxon>Bacillati</taxon>
        <taxon>Bacillota</taxon>
        <taxon>Bacilli</taxon>
        <taxon>Bacillales</taxon>
        <taxon>Paenibacillaceae</taxon>
        <taxon>Chengkuizengella</taxon>
    </lineage>
</organism>
<accession>A0A6N9PXL1</accession>
<dbReference type="AlphaFoldDB" id="A0A6N9PXL1"/>
<protein>
    <submittedName>
        <fullName evidence="1">Uncharacterized protein</fullName>
    </submittedName>
</protein>
<dbReference type="EMBL" id="SIJB01000012">
    <property type="protein sequence ID" value="NBI28251.1"/>
    <property type="molecule type" value="Genomic_DNA"/>
</dbReference>
<evidence type="ECO:0000313" key="2">
    <source>
        <dbReference type="Proteomes" id="UP000448943"/>
    </source>
</evidence>
<proteinExistence type="predicted"/>
<dbReference type="RefSeq" id="WP_160645035.1">
    <property type="nucleotide sequence ID" value="NZ_SIJB01000012.1"/>
</dbReference>
<dbReference type="Proteomes" id="UP000448943">
    <property type="component" value="Unassembled WGS sequence"/>
</dbReference>
<gene>
    <name evidence="1" type="ORF">ERL59_04685</name>
</gene>
<reference evidence="1 2" key="1">
    <citation type="submission" date="2019-01" db="EMBL/GenBank/DDBJ databases">
        <title>Chengkuizengella sp. nov., isolated from deep-sea sediment of East Pacific Ocean.</title>
        <authorList>
            <person name="Yang J."/>
            <person name="Lai Q."/>
            <person name="Shao Z."/>
        </authorList>
    </citation>
    <scope>NUCLEOTIDE SEQUENCE [LARGE SCALE GENOMIC DNA]</scope>
    <source>
        <strain evidence="1 2">YPA3-1-1</strain>
    </source>
</reference>
<name>A0A6N9PXL1_9BACL</name>
<sequence length="60" mass="6491">MTNLLNSMKGEIVTIESITLESLPVVRILDVGEGIVIGESQVADFIDVFSTCAITRIIPQ</sequence>
<evidence type="ECO:0000313" key="1">
    <source>
        <dbReference type="EMBL" id="NBI28251.1"/>
    </source>
</evidence>